<evidence type="ECO:0000313" key="1">
    <source>
        <dbReference type="EMBL" id="KAL0348667.1"/>
    </source>
</evidence>
<reference evidence="1" key="1">
    <citation type="submission" date="2020-06" db="EMBL/GenBank/DDBJ databases">
        <authorList>
            <person name="Li T."/>
            <person name="Hu X."/>
            <person name="Zhang T."/>
            <person name="Song X."/>
            <person name="Zhang H."/>
            <person name="Dai N."/>
            <person name="Sheng W."/>
            <person name="Hou X."/>
            <person name="Wei L."/>
        </authorList>
    </citation>
    <scope>NUCLEOTIDE SEQUENCE</scope>
    <source>
        <strain evidence="1">G01</strain>
        <tissue evidence="1">Leaf</tissue>
    </source>
</reference>
<protein>
    <recommendedName>
        <fullName evidence="2">MATH domain-containing protein</fullName>
    </recommendedName>
</protein>
<gene>
    <name evidence="1" type="ORF">Sangu_1094500</name>
</gene>
<dbReference type="EMBL" id="JACGWK010000006">
    <property type="protein sequence ID" value="KAL0348667.1"/>
    <property type="molecule type" value="Genomic_DNA"/>
</dbReference>
<reference evidence="1" key="2">
    <citation type="journal article" date="2024" name="Plant">
        <title>Genomic evolution and insights into agronomic trait innovations of Sesamum species.</title>
        <authorList>
            <person name="Miao H."/>
            <person name="Wang L."/>
            <person name="Qu L."/>
            <person name="Liu H."/>
            <person name="Sun Y."/>
            <person name="Le M."/>
            <person name="Wang Q."/>
            <person name="Wei S."/>
            <person name="Zheng Y."/>
            <person name="Lin W."/>
            <person name="Duan Y."/>
            <person name="Cao H."/>
            <person name="Xiong S."/>
            <person name="Wang X."/>
            <person name="Wei L."/>
            <person name="Li C."/>
            <person name="Ma Q."/>
            <person name="Ju M."/>
            <person name="Zhao R."/>
            <person name="Li G."/>
            <person name="Mu C."/>
            <person name="Tian Q."/>
            <person name="Mei H."/>
            <person name="Zhang T."/>
            <person name="Gao T."/>
            <person name="Zhang H."/>
        </authorList>
    </citation>
    <scope>NUCLEOTIDE SEQUENCE</scope>
    <source>
        <strain evidence="1">G01</strain>
    </source>
</reference>
<comment type="caution">
    <text evidence="1">The sequence shown here is derived from an EMBL/GenBank/DDBJ whole genome shotgun (WGS) entry which is preliminary data.</text>
</comment>
<proteinExistence type="predicted"/>
<dbReference type="AlphaFoldDB" id="A0AAW2NYK1"/>
<organism evidence="1">
    <name type="scientific">Sesamum angustifolium</name>
    <dbReference type="NCBI Taxonomy" id="2727405"/>
    <lineage>
        <taxon>Eukaryota</taxon>
        <taxon>Viridiplantae</taxon>
        <taxon>Streptophyta</taxon>
        <taxon>Embryophyta</taxon>
        <taxon>Tracheophyta</taxon>
        <taxon>Spermatophyta</taxon>
        <taxon>Magnoliopsida</taxon>
        <taxon>eudicotyledons</taxon>
        <taxon>Gunneridae</taxon>
        <taxon>Pentapetalae</taxon>
        <taxon>asterids</taxon>
        <taxon>lamiids</taxon>
        <taxon>Lamiales</taxon>
        <taxon>Pedaliaceae</taxon>
        <taxon>Sesamum</taxon>
    </lineage>
</organism>
<accession>A0AAW2NYK1</accession>
<sequence>MSFLVFHLVLATEVISNLQLMMTQRTELTQWTFAGDGLTALVGLSQGSNDVTNLHEVHMGREYETGLQCRLAGSLTPRSSPSCISVQMVDSPERSTGVEWENSNSSISLDMKTPLSHFPPFRFAVEFHDVHRLTDGQVKHSPEVFYAGSLWKISVQAFSDEDPQGRRTLGLFLHRRKAEISDPLRKLHMYVDSREKVTARYQMQSSRKHFKAYSVLRILGSAPNICILDLHFTLL</sequence>
<name>A0AAW2NYK1_9LAMI</name>
<evidence type="ECO:0008006" key="2">
    <source>
        <dbReference type="Google" id="ProtNLM"/>
    </source>
</evidence>
<dbReference type="PANTHER" id="PTHR47369:SF1">
    <property type="entry name" value="BTB_POZ DOMAIN-CONTAINING PROTEIN"/>
    <property type="match status" value="1"/>
</dbReference>
<dbReference type="PANTHER" id="PTHR47369">
    <property type="entry name" value="BTB/POZ DOMAIN-CONTAINING PROTEIN"/>
    <property type="match status" value="1"/>
</dbReference>